<evidence type="ECO:0000313" key="2">
    <source>
        <dbReference type="Proteomes" id="UP000007148"/>
    </source>
</evidence>
<comment type="caution">
    <text evidence="1">The sequence shown here is derived from an EMBL/GenBank/DDBJ whole genome shotgun (WGS) entry which is preliminary data.</text>
</comment>
<sequence length="34" mass="3846">MAFVTVLCCKRLLGSTSLPSGSKNRQEEMRMELE</sequence>
<keyword evidence="2" id="KW-1185">Reference proteome</keyword>
<dbReference type="Proteomes" id="UP000007148">
    <property type="component" value="Unassembled WGS sequence"/>
</dbReference>
<gene>
    <name evidence="1" type="ORF">PIIN_11667</name>
</gene>
<evidence type="ECO:0000313" key="1">
    <source>
        <dbReference type="EMBL" id="CCA77689.1"/>
    </source>
</evidence>
<name>G4U296_SERID</name>
<accession>G4U296</accession>
<reference evidence="1 2" key="1">
    <citation type="journal article" date="2011" name="PLoS Pathog.">
        <title>Endophytic Life Strategies Decoded by Genome and Transcriptome Analyses of the Mutualistic Root Symbiont Piriformospora indica.</title>
        <authorList>
            <person name="Zuccaro A."/>
            <person name="Lahrmann U."/>
            <person name="Guldener U."/>
            <person name="Langen G."/>
            <person name="Pfiffi S."/>
            <person name="Biedenkopf D."/>
            <person name="Wong P."/>
            <person name="Samans B."/>
            <person name="Grimm C."/>
            <person name="Basiewicz M."/>
            <person name="Murat C."/>
            <person name="Martin F."/>
            <person name="Kogel K.H."/>
        </authorList>
    </citation>
    <scope>NUCLEOTIDE SEQUENCE [LARGE SCALE GENOMIC DNA]</scope>
    <source>
        <strain evidence="1 2">DSM 11827</strain>
    </source>
</reference>
<dbReference type="EMBL" id="CAFZ01001861">
    <property type="protein sequence ID" value="CCA77689.1"/>
    <property type="molecule type" value="Genomic_DNA"/>
</dbReference>
<proteinExistence type="predicted"/>
<protein>
    <submittedName>
        <fullName evidence="1">Uncharacterized protein</fullName>
    </submittedName>
</protein>
<organism evidence="1 2">
    <name type="scientific">Serendipita indica (strain DSM 11827)</name>
    <name type="common">Root endophyte fungus</name>
    <name type="synonym">Piriformospora indica</name>
    <dbReference type="NCBI Taxonomy" id="1109443"/>
    <lineage>
        <taxon>Eukaryota</taxon>
        <taxon>Fungi</taxon>
        <taxon>Dikarya</taxon>
        <taxon>Basidiomycota</taxon>
        <taxon>Agaricomycotina</taxon>
        <taxon>Agaricomycetes</taxon>
        <taxon>Sebacinales</taxon>
        <taxon>Serendipitaceae</taxon>
        <taxon>Serendipita</taxon>
    </lineage>
</organism>
<dbReference type="HOGENOM" id="CLU_3377329_0_0_1"/>
<dbReference type="InParanoid" id="G4U296"/>
<dbReference type="AlphaFoldDB" id="G4U296"/>